<sequence length="228" mass="25994">MTGNRTKFGVNWHRILRSYSWCLVISVWFRVSGPVFGCTIELLCVVLMHFDVCHLPPSTSFSFHPLRARFFGPLSSRWLFGRKPAPTHYTYKVRDKSGCGCEVELVNASTFARNASEPSRHNSVQSRKRQPKLTRLPKDLSRYNAIVSRTQFRSAPVTAHKSLTTNSWLPLQVQTPPSISTAEPCCSTPELETLRQRHPQQVLECEWERCWALRLCGVALGCELQSES</sequence>
<reference evidence="1 2" key="1">
    <citation type="submission" date="2015-01" db="EMBL/GenBank/DDBJ databases">
        <title>Genome of allotetraploid Gossypium barbadense reveals genomic plasticity and fiber elongation in cotton evolution.</title>
        <authorList>
            <person name="Chen X."/>
            <person name="Liu X."/>
            <person name="Zhao B."/>
            <person name="Zheng H."/>
            <person name="Hu Y."/>
            <person name="Lu G."/>
            <person name="Yang C."/>
            <person name="Chen J."/>
            <person name="Shan C."/>
            <person name="Zhang L."/>
            <person name="Zhou Y."/>
            <person name="Wang L."/>
            <person name="Guo W."/>
            <person name="Bai Y."/>
            <person name="Ruan J."/>
            <person name="Shangguan X."/>
            <person name="Mao Y."/>
            <person name="Jiang J."/>
            <person name="Zhu Y."/>
            <person name="Lei J."/>
            <person name="Kang H."/>
            <person name="Chen S."/>
            <person name="He X."/>
            <person name="Wang R."/>
            <person name="Wang Y."/>
            <person name="Chen J."/>
            <person name="Wang L."/>
            <person name="Yu S."/>
            <person name="Wang B."/>
            <person name="Wei J."/>
            <person name="Song S."/>
            <person name="Lu X."/>
            <person name="Gao Z."/>
            <person name="Gu W."/>
            <person name="Deng X."/>
            <person name="Ma D."/>
            <person name="Wang S."/>
            <person name="Liang W."/>
            <person name="Fang L."/>
            <person name="Cai C."/>
            <person name="Zhu X."/>
            <person name="Zhou B."/>
            <person name="Zhang Y."/>
            <person name="Chen Z."/>
            <person name="Xu S."/>
            <person name="Zhu R."/>
            <person name="Wang S."/>
            <person name="Zhang T."/>
            <person name="Zhao G."/>
        </authorList>
    </citation>
    <scope>NUCLEOTIDE SEQUENCE [LARGE SCALE GENOMIC DNA]</scope>
    <source>
        <strain evidence="2">cv. Xinhai21</strain>
        <tissue evidence="1">Leaf</tissue>
    </source>
</reference>
<accession>A0A2P5WUW5</accession>
<organism evidence="1 2">
    <name type="scientific">Gossypium barbadense</name>
    <name type="common">Sea Island cotton</name>
    <name type="synonym">Hibiscus barbadensis</name>
    <dbReference type="NCBI Taxonomy" id="3634"/>
    <lineage>
        <taxon>Eukaryota</taxon>
        <taxon>Viridiplantae</taxon>
        <taxon>Streptophyta</taxon>
        <taxon>Embryophyta</taxon>
        <taxon>Tracheophyta</taxon>
        <taxon>Spermatophyta</taxon>
        <taxon>Magnoliopsida</taxon>
        <taxon>eudicotyledons</taxon>
        <taxon>Gunneridae</taxon>
        <taxon>Pentapetalae</taxon>
        <taxon>rosids</taxon>
        <taxon>malvids</taxon>
        <taxon>Malvales</taxon>
        <taxon>Malvaceae</taxon>
        <taxon>Malvoideae</taxon>
        <taxon>Gossypium</taxon>
    </lineage>
</organism>
<name>A0A2P5WUW5_GOSBA</name>
<protein>
    <submittedName>
        <fullName evidence="1">Uncharacterized protein</fullName>
    </submittedName>
</protein>
<proteinExistence type="predicted"/>
<dbReference type="EMBL" id="KZ666423">
    <property type="protein sequence ID" value="PPR94863.1"/>
    <property type="molecule type" value="Genomic_DNA"/>
</dbReference>
<dbReference type="Proteomes" id="UP000239757">
    <property type="component" value="Unassembled WGS sequence"/>
</dbReference>
<dbReference type="AlphaFoldDB" id="A0A2P5WUW5"/>
<evidence type="ECO:0000313" key="2">
    <source>
        <dbReference type="Proteomes" id="UP000239757"/>
    </source>
</evidence>
<evidence type="ECO:0000313" key="1">
    <source>
        <dbReference type="EMBL" id="PPR94863.1"/>
    </source>
</evidence>
<gene>
    <name evidence="1" type="ORF">GOBAR_AA25805</name>
</gene>